<evidence type="ECO:0000259" key="2">
    <source>
        <dbReference type="Pfam" id="PF20789"/>
    </source>
</evidence>
<dbReference type="InterPro" id="IPR049449">
    <property type="entry name" value="TesB_ACOT8-like_N"/>
</dbReference>
<dbReference type="InterPro" id="IPR042171">
    <property type="entry name" value="Acyl-CoA_hotdog"/>
</dbReference>
<sequence length="333" mass="36918">MAPFYKAVNVQLSNKCPTNSAVKIYTGVVDSEWACFTHLGYVLALIVESCIHYQSATSHKDPIHITAHYLRSTTVGPYEVQVRTLKIGKGFTNIVAELAQKGLIKVMTHIIFGLNAPSPTQRTRITIDPPSPYARQIPIYGHPSESTPVRLRELYGFNTYIKTTSDARIKKKNQLDSLTRTGPSTVGGGGLEWGGWLEFVDKNERITNTSLAFLADMFVNLPRLLPGEVKGNLEDSWFPTMTLAIEFRHPIPPPSTVHADRTVGLYSVGRFLNDPDHRHDTYSEIWTAPSNIGEGQDTGDWRAKQVCLATATQMALAIPLSVNKARAEKDAKL</sequence>
<dbReference type="InterPro" id="IPR029069">
    <property type="entry name" value="HotDog_dom_sf"/>
</dbReference>
<dbReference type="SUPFAM" id="SSF54637">
    <property type="entry name" value="Thioesterase/thiol ester dehydrase-isomerase"/>
    <property type="match status" value="1"/>
</dbReference>
<proteinExistence type="predicted"/>
<feature type="domain" description="Acyl-CoA thioesterase-like N-terminal HotDog" evidence="1">
    <location>
        <begin position="30"/>
        <end position="110"/>
    </location>
</feature>
<dbReference type="OrthoDB" id="2532955at2759"/>
<dbReference type="Gene3D" id="2.40.160.210">
    <property type="entry name" value="Acyl-CoA thioesterase, double hotdog domain"/>
    <property type="match status" value="1"/>
</dbReference>
<dbReference type="AlphaFoldDB" id="A0A2A9NTJ1"/>
<accession>A0A2A9NTJ1</accession>
<dbReference type="InterPro" id="IPR052389">
    <property type="entry name" value="Sec_Metab_Biosynth-Assoc"/>
</dbReference>
<dbReference type="EMBL" id="KZ301974">
    <property type="protein sequence ID" value="PFH53408.1"/>
    <property type="molecule type" value="Genomic_DNA"/>
</dbReference>
<dbReference type="PANTHER" id="PTHR38110">
    <property type="entry name" value="CHROMOSOME 23, WHOLE GENOME SHOTGUN SEQUENCE"/>
    <property type="match status" value="1"/>
</dbReference>
<dbReference type="Proteomes" id="UP000242287">
    <property type="component" value="Unassembled WGS sequence"/>
</dbReference>
<evidence type="ECO:0000313" key="4">
    <source>
        <dbReference type="Proteomes" id="UP000242287"/>
    </source>
</evidence>
<evidence type="ECO:0000313" key="3">
    <source>
        <dbReference type="EMBL" id="PFH53408.1"/>
    </source>
</evidence>
<feature type="domain" description="Acyl-CoA thioesterase-like C-terminal" evidence="2">
    <location>
        <begin position="176"/>
        <end position="263"/>
    </location>
</feature>
<dbReference type="InterPro" id="IPR049450">
    <property type="entry name" value="ACOT8-like_C"/>
</dbReference>
<keyword evidence="4" id="KW-1185">Reference proteome</keyword>
<dbReference type="PANTHER" id="PTHR38110:SF1">
    <property type="entry name" value="THIOESTERASE DOMAIN-CONTAINING PROTEIN"/>
    <property type="match status" value="1"/>
</dbReference>
<dbReference type="Pfam" id="PF20789">
    <property type="entry name" value="4HBT_3C"/>
    <property type="match status" value="1"/>
</dbReference>
<reference evidence="3 4" key="1">
    <citation type="submission" date="2014-02" db="EMBL/GenBank/DDBJ databases">
        <title>Transposable element dynamics among asymbiotic and ectomycorrhizal Amanita fungi.</title>
        <authorList>
            <consortium name="DOE Joint Genome Institute"/>
            <person name="Hess J."/>
            <person name="Skrede I."/>
            <person name="Wolfe B."/>
            <person name="LaButti K."/>
            <person name="Ohm R.A."/>
            <person name="Grigoriev I.V."/>
            <person name="Pringle A."/>
        </authorList>
    </citation>
    <scope>NUCLEOTIDE SEQUENCE [LARGE SCALE GENOMIC DNA]</scope>
    <source>
        <strain evidence="3 4">SKay4041</strain>
    </source>
</reference>
<dbReference type="Pfam" id="PF13622">
    <property type="entry name" value="4HBT_3"/>
    <property type="match status" value="1"/>
</dbReference>
<organism evidence="3 4">
    <name type="scientific">Amanita thiersii Skay4041</name>
    <dbReference type="NCBI Taxonomy" id="703135"/>
    <lineage>
        <taxon>Eukaryota</taxon>
        <taxon>Fungi</taxon>
        <taxon>Dikarya</taxon>
        <taxon>Basidiomycota</taxon>
        <taxon>Agaricomycotina</taxon>
        <taxon>Agaricomycetes</taxon>
        <taxon>Agaricomycetidae</taxon>
        <taxon>Agaricales</taxon>
        <taxon>Pluteineae</taxon>
        <taxon>Amanitaceae</taxon>
        <taxon>Amanita</taxon>
    </lineage>
</organism>
<name>A0A2A9NTJ1_9AGAR</name>
<protein>
    <recommendedName>
        <fullName evidence="5">Thioesterase domain-containing protein</fullName>
    </recommendedName>
</protein>
<dbReference type="STRING" id="703135.A0A2A9NTJ1"/>
<evidence type="ECO:0008006" key="5">
    <source>
        <dbReference type="Google" id="ProtNLM"/>
    </source>
</evidence>
<gene>
    <name evidence="3" type="ORF">AMATHDRAFT_73582</name>
</gene>
<evidence type="ECO:0000259" key="1">
    <source>
        <dbReference type="Pfam" id="PF13622"/>
    </source>
</evidence>